<feature type="chain" id="PRO_5044101976" description="LysM domain-containing protein" evidence="2">
    <location>
        <begin position="21"/>
        <end position="318"/>
    </location>
</feature>
<dbReference type="Proteomes" id="UP000800035">
    <property type="component" value="Unassembled WGS sequence"/>
</dbReference>
<proteinExistence type="predicted"/>
<feature type="domain" description="LysM" evidence="3">
    <location>
        <begin position="275"/>
        <end position="317"/>
    </location>
</feature>
<evidence type="ECO:0000259" key="3">
    <source>
        <dbReference type="SMART" id="SM00257"/>
    </source>
</evidence>
<feature type="compositionally biased region" description="Low complexity" evidence="1">
    <location>
        <begin position="238"/>
        <end position="269"/>
    </location>
</feature>
<feature type="region of interest" description="Disordered" evidence="1">
    <location>
        <begin position="238"/>
        <end position="272"/>
    </location>
</feature>
<name>A0A6A5T9R6_9PLEO</name>
<dbReference type="InterPro" id="IPR018392">
    <property type="entry name" value="LysM"/>
</dbReference>
<dbReference type="AlphaFoldDB" id="A0A6A5T9R6"/>
<dbReference type="EMBL" id="ML977057">
    <property type="protein sequence ID" value="KAF1948489.1"/>
    <property type="molecule type" value="Genomic_DNA"/>
</dbReference>
<evidence type="ECO:0000313" key="6">
    <source>
        <dbReference type="Proteomes" id="UP000800035"/>
    </source>
</evidence>
<dbReference type="CDD" id="cd00118">
    <property type="entry name" value="LysM"/>
    <property type="match status" value="1"/>
</dbReference>
<dbReference type="SMART" id="SM00257">
    <property type="entry name" value="LysM"/>
    <property type="match status" value="1"/>
</dbReference>
<evidence type="ECO:0000256" key="2">
    <source>
        <dbReference type="SAM" id="SignalP"/>
    </source>
</evidence>
<protein>
    <recommendedName>
        <fullName evidence="3">LysM domain-containing protein</fullName>
    </recommendedName>
</protein>
<evidence type="ECO:0000313" key="4">
    <source>
        <dbReference type="EMBL" id="KAF1948489.1"/>
    </source>
</evidence>
<evidence type="ECO:0000256" key="1">
    <source>
        <dbReference type="SAM" id="MobiDB-lite"/>
    </source>
</evidence>
<keyword evidence="2" id="KW-0732">Signal</keyword>
<evidence type="ECO:0000313" key="5">
    <source>
        <dbReference type="EMBL" id="KAF1948595.1"/>
    </source>
</evidence>
<keyword evidence="6" id="KW-1185">Reference proteome</keyword>
<reference evidence="4" key="1">
    <citation type="journal article" date="2020" name="Stud. Mycol.">
        <title>101 Dothideomycetes genomes: a test case for predicting lifestyles and emergence of pathogens.</title>
        <authorList>
            <person name="Haridas S."/>
            <person name="Albert R."/>
            <person name="Binder M."/>
            <person name="Bloem J."/>
            <person name="Labutti K."/>
            <person name="Salamov A."/>
            <person name="Andreopoulos B."/>
            <person name="Baker S."/>
            <person name="Barry K."/>
            <person name="Bills G."/>
            <person name="Bluhm B."/>
            <person name="Cannon C."/>
            <person name="Castanera R."/>
            <person name="Culley D."/>
            <person name="Daum C."/>
            <person name="Ezra D."/>
            <person name="Gonzalez J."/>
            <person name="Henrissat B."/>
            <person name="Kuo A."/>
            <person name="Liang C."/>
            <person name="Lipzen A."/>
            <person name="Lutzoni F."/>
            <person name="Magnuson J."/>
            <person name="Mondo S."/>
            <person name="Nolan M."/>
            <person name="Ohm R."/>
            <person name="Pangilinan J."/>
            <person name="Park H.-J."/>
            <person name="Ramirez L."/>
            <person name="Alfaro M."/>
            <person name="Sun H."/>
            <person name="Tritt A."/>
            <person name="Yoshinaga Y."/>
            <person name="Zwiers L.-H."/>
            <person name="Turgeon B."/>
            <person name="Goodwin S."/>
            <person name="Spatafora J."/>
            <person name="Crous P."/>
            <person name="Grigoriev I."/>
        </authorList>
    </citation>
    <scope>NUCLEOTIDE SEQUENCE</scope>
    <source>
        <strain evidence="4">CBS 675.92</strain>
    </source>
</reference>
<dbReference type="OrthoDB" id="1193027at2759"/>
<dbReference type="EMBL" id="ML977053">
    <property type="protein sequence ID" value="KAF1948595.1"/>
    <property type="molecule type" value="Genomic_DNA"/>
</dbReference>
<organism evidence="4 6">
    <name type="scientific">Byssothecium circinans</name>
    <dbReference type="NCBI Taxonomy" id="147558"/>
    <lineage>
        <taxon>Eukaryota</taxon>
        <taxon>Fungi</taxon>
        <taxon>Dikarya</taxon>
        <taxon>Ascomycota</taxon>
        <taxon>Pezizomycotina</taxon>
        <taxon>Dothideomycetes</taxon>
        <taxon>Pleosporomycetidae</taxon>
        <taxon>Pleosporales</taxon>
        <taxon>Massarineae</taxon>
        <taxon>Massarinaceae</taxon>
        <taxon>Byssothecium</taxon>
    </lineage>
</organism>
<dbReference type="Gene3D" id="3.10.350.10">
    <property type="entry name" value="LysM domain"/>
    <property type="match status" value="1"/>
</dbReference>
<feature type="signal peptide" evidence="2">
    <location>
        <begin position="1"/>
        <end position="20"/>
    </location>
</feature>
<dbReference type="InterPro" id="IPR036779">
    <property type="entry name" value="LysM_dom_sf"/>
</dbReference>
<sequence length="318" mass="33140">MQFSTSYIIAASQLFAFAMGAPLLNADAQEARGLVERAAYKVFGGDGSAAQGWPKMSDWKDFETLWKANEKTMGGSCTQFNQKNNSPEETANIKKAIAQVSKETNIKDVFLLSILMQESKGCVRAPTTNYGFDNPGLMQSFQGKNSCFNVNPCPSDKIVGMIRDGAGIGAEAGLQQSIKTAGGSDAQTYYKASRVYNSGSLSAGPNLGAGIATHCYASDVANRLIGWDDSSAHGCEEATIGSKGGSSTSTPTPATSSTPATSNTPVTASGSCKKSYTVKAGDTCASTGASVADLVKLNPGLKSDCTNLQAGKSYCLEK</sequence>
<accession>A0A6A5T9R6</accession>
<gene>
    <name evidence="5" type="ORF">CC80DRAFT_498090</name>
    <name evidence="4" type="ORF">CC80DRAFT_498199</name>
</gene>